<dbReference type="EMBL" id="JACEIQ010000006">
    <property type="protein sequence ID" value="MBA4494181.1"/>
    <property type="molecule type" value="Genomic_DNA"/>
</dbReference>
<proteinExistence type="predicted"/>
<evidence type="ECO:0000313" key="1">
    <source>
        <dbReference type="EMBL" id="MBA4494181.1"/>
    </source>
</evidence>
<keyword evidence="2" id="KW-1185">Reference proteome</keyword>
<comment type="caution">
    <text evidence="1">The sequence shown here is derived from an EMBL/GenBank/DDBJ whole genome shotgun (WGS) entry which is preliminary data.</text>
</comment>
<reference evidence="1 2" key="1">
    <citation type="submission" date="2020-07" db="EMBL/GenBank/DDBJ databases">
        <authorList>
            <person name="Feng H."/>
        </authorList>
    </citation>
    <scope>NUCLEOTIDE SEQUENCE [LARGE SCALE GENOMIC DNA]</scope>
    <source>
        <strain evidence="2">s-10</strain>
    </source>
</reference>
<name>A0A7W1WQG3_9BACL</name>
<dbReference type="Proteomes" id="UP000535491">
    <property type="component" value="Unassembled WGS sequence"/>
</dbReference>
<gene>
    <name evidence="1" type="ORF">H1191_07675</name>
</gene>
<protein>
    <submittedName>
        <fullName evidence="1">Uncharacterized protein</fullName>
    </submittedName>
</protein>
<dbReference type="RefSeq" id="WP_181751430.1">
    <property type="nucleotide sequence ID" value="NZ_JACEIQ010000006.1"/>
</dbReference>
<sequence length="60" mass="6703">MGKKEKKNEEKVQRRQNPAVNKFDLYGVEVSTPLTDTILESWGQVGITGGSVGKKREPKD</sequence>
<accession>A0A7W1WQG3</accession>
<evidence type="ECO:0000313" key="2">
    <source>
        <dbReference type="Proteomes" id="UP000535491"/>
    </source>
</evidence>
<organism evidence="1 2">
    <name type="scientific">Paenactinomyces guangxiensis</name>
    <dbReference type="NCBI Taxonomy" id="1490290"/>
    <lineage>
        <taxon>Bacteria</taxon>
        <taxon>Bacillati</taxon>
        <taxon>Bacillota</taxon>
        <taxon>Bacilli</taxon>
        <taxon>Bacillales</taxon>
        <taxon>Thermoactinomycetaceae</taxon>
        <taxon>Paenactinomyces</taxon>
    </lineage>
</organism>
<dbReference type="AlphaFoldDB" id="A0A7W1WQG3"/>